<comment type="caution">
    <text evidence="2">The sequence shown here is derived from an EMBL/GenBank/DDBJ whole genome shotgun (WGS) entry which is preliminary data.</text>
</comment>
<evidence type="ECO:0000259" key="1">
    <source>
        <dbReference type="PROSITE" id="PS50287"/>
    </source>
</evidence>
<dbReference type="OrthoDB" id="5522207at2"/>
<dbReference type="GO" id="GO:0016020">
    <property type="term" value="C:membrane"/>
    <property type="evidence" value="ECO:0007669"/>
    <property type="project" value="InterPro"/>
</dbReference>
<sequence length="95" mass="10815">MLQTHRFIGKFPLGIIYMTPGVGEETSEDDRISALTKHHNGDWGEVCREDWESNDEALKDGCRLLSSYTSSNGVKFWIITEADRSATTFLLPEEY</sequence>
<dbReference type="EMBL" id="LQRA01000057">
    <property type="protein sequence ID" value="KZE78126.1"/>
    <property type="molecule type" value="Genomic_DNA"/>
</dbReference>
<protein>
    <recommendedName>
        <fullName evidence="1">SRCR domain-containing protein</fullName>
    </recommendedName>
</protein>
<evidence type="ECO:0000313" key="3">
    <source>
        <dbReference type="Proteomes" id="UP000076563"/>
    </source>
</evidence>
<reference evidence="3" key="1">
    <citation type="submission" date="2016-01" db="EMBL/GenBank/DDBJ databases">
        <title>Draft genome of Chromobacterium sp. F49.</title>
        <authorList>
            <person name="Hong K.W."/>
        </authorList>
    </citation>
    <scope>NUCLEOTIDE SEQUENCE [LARGE SCALE GENOMIC DNA]</scope>
    <source>
        <strain evidence="3">M63</strain>
    </source>
</reference>
<dbReference type="InterPro" id="IPR001190">
    <property type="entry name" value="SRCR"/>
</dbReference>
<dbReference type="PROSITE" id="PS50287">
    <property type="entry name" value="SRCR_2"/>
    <property type="match status" value="1"/>
</dbReference>
<name>A0A163XME9_9BACL</name>
<feature type="domain" description="SRCR" evidence="1">
    <location>
        <begin position="16"/>
        <end position="65"/>
    </location>
</feature>
<dbReference type="AlphaFoldDB" id="A0A163XME9"/>
<accession>A0A163XME9</accession>
<gene>
    <name evidence="2" type="ORF">AV654_19315</name>
</gene>
<proteinExistence type="predicted"/>
<organism evidence="2 3">
    <name type="scientific">Paenibacillus elgii</name>
    <dbReference type="NCBI Taxonomy" id="189691"/>
    <lineage>
        <taxon>Bacteria</taxon>
        <taxon>Bacillati</taxon>
        <taxon>Bacillota</taxon>
        <taxon>Bacilli</taxon>
        <taxon>Bacillales</taxon>
        <taxon>Paenibacillaceae</taxon>
        <taxon>Paenibacillus</taxon>
    </lineage>
</organism>
<dbReference type="RefSeq" id="WP_063183014.1">
    <property type="nucleotide sequence ID" value="NZ_LQRA01000057.1"/>
</dbReference>
<keyword evidence="3" id="KW-1185">Reference proteome</keyword>
<dbReference type="Proteomes" id="UP000076563">
    <property type="component" value="Unassembled WGS sequence"/>
</dbReference>
<evidence type="ECO:0000313" key="2">
    <source>
        <dbReference type="EMBL" id="KZE78126.1"/>
    </source>
</evidence>